<comment type="pathway">
    <text evidence="5">Cell wall biogenesis; teichoic acid biosynthesis.</text>
</comment>
<comment type="similarity">
    <text evidence="5">Belongs to the glycosyltransferase 26 family. TagA/TarA subfamily.</text>
</comment>
<evidence type="ECO:0000256" key="5">
    <source>
        <dbReference type="HAMAP-Rule" id="MF_02070"/>
    </source>
</evidence>
<accession>A0A1H0MU00</accession>
<dbReference type="GeneID" id="65310752"/>
<dbReference type="PANTHER" id="PTHR34136">
    <property type="match status" value="1"/>
</dbReference>
<dbReference type="GO" id="GO:0071555">
    <property type="term" value="P:cell wall organization"/>
    <property type="evidence" value="ECO:0007669"/>
    <property type="project" value="UniProtKB-KW"/>
</dbReference>
<keyword evidence="4 5" id="KW-0961">Cell wall biogenesis/degradation</keyword>
<dbReference type="InterPro" id="IPR034714">
    <property type="entry name" value="TagA_TarA"/>
</dbReference>
<keyword evidence="1 5" id="KW-0328">Glycosyltransferase</keyword>
<keyword evidence="3 5" id="KW-0777">Teichoic acid biosynthesis</keyword>
<dbReference type="GO" id="GO:0019350">
    <property type="term" value="P:teichoic acid biosynthetic process"/>
    <property type="evidence" value="ECO:0007669"/>
    <property type="project" value="UniProtKB-UniRule"/>
</dbReference>
<evidence type="ECO:0000313" key="6">
    <source>
        <dbReference type="EMBL" id="SDO83776.1"/>
    </source>
</evidence>
<proteinExistence type="inferred from homology"/>
<dbReference type="RefSeq" id="WP_089965597.1">
    <property type="nucleotide sequence ID" value="NZ_CP071376.1"/>
</dbReference>
<comment type="function">
    <text evidence="5">Catalyzes the conversion of GlcNAc-PP-undecaprenol into ManNAc-GlcNAc-PP-undecaprenol, the first committed lipid intermediate in the de novo synthesis of teichoic acid.</text>
</comment>
<comment type="catalytic activity">
    <reaction evidence="5">
        <text>UDP-N-acetyl-alpha-D-mannosamine + N-acetyl-alpha-D-glucosaminyl-di-trans,octa-cis-undecaprenyl diphosphate = N-acetyl-beta-D-mannosaminyl-(1-&gt;4)-N-acetyl-alpha-D-glucosaminyl di-trans,octa-cis-undecaprenyl diphosphate + UDP + H(+)</text>
        <dbReference type="Rhea" id="RHEA:16053"/>
        <dbReference type="ChEBI" id="CHEBI:15378"/>
        <dbReference type="ChEBI" id="CHEBI:58223"/>
        <dbReference type="ChEBI" id="CHEBI:62959"/>
        <dbReference type="ChEBI" id="CHEBI:68623"/>
        <dbReference type="ChEBI" id="CHEBI:132210"/>
        <dbReference type="EC" id="2.4.1.187"/>
    </reaction>
</comment>
<dbReference type="GO" id="GO:0047244">
    <property type="term" value="F:N-acetylglucosaminyldiphosphoundecaprenol N-acetyl-beta-D-mannosaminyltransferase activity"/>
    <property type="evidence" value="ECO:0007669"/>
    <property type="project" value="UniProtKB-UniRule"/>
</dbReference>
<dbReference type="Pfam" id="PF03808">
    <property type="entry name" value="Glyco_tran_WecG"/>
    <property type="match status" value="1"/>
</dbReference>
<evidence type="ECO:0000256" key="4">
    <source>
        <dbReference type="ARBA" id="ARBA00023316"/>
    </source>
</evidence>
<dbReference type="NCBIfam" id="TIGR00696">
    <property type="entry name" value="wecG_tagA_cpsF"/>
    <property type="match status" value="1"/>
</dbReference>
<protein>
    <recommendedName>
        <fullName evidence="5">N-acetylglucosaminyldiphosphoundecaprenol N-acetyl-beta-D-mannosaminyltransferase</fullName>
        <ecNumber evidence="5">2.4.1.187</ecNumber>
    </recommendedName>
    <alternativeName>
        <fullName evidence="5">N-acetylmannosaminyltransferase</fullName>
    </alternativeName>
    <alternativeName>
        <fullName evidence="5">UDP-N-acetylmannosamine transferase</fullName>
    </alternativeName>
    <alternativeName>
        <fullName evidence="5">UDP-N-acetylmannosamine:N-acetylglucosaminyl pyrophosphorylundecaprenol N-acetylmannosaminyltransferase</fullName>
    </alternativeName>
</protein>
<dbReference type="HAMAP" id="MF_02070">
    <property type="entry name" value="TagA_TarA"/>
    <property type="match status" value="1"/>
</dbReference>
<organism evidence="6 7">
    <name type="scientific">Clostridium gasigenes</name>
    <dbReference type="NCBI Taxonomy" id="94869"/>
    <lineage>
        <taxon>Bacteria</taxon>
        <taxon>Bacillati</taxon>
        <taxon>Bacillota</taxon>
        <taxon>Clostridia</taxon>
        <taxon>Eubacteriales</taxon>
        <taxon>Clostridiaceae</taxon>
        <taxon>Clostridium</taxon>
    </lineage>
</organism>
<dbReference type="OrthoDB" id="9771846at2"/>
<keyword evidence="2 5" id="KW-0808">Transferase</keyword>
<name>A0A1H0MU00_9CLOT</name>
<evidence type="ECO:0000256" key="2">
    <source>
        <dbReference type="ARBA" id="ARBA00022679"/>
    </source>
</evidence>
<dbReference type="AlphaFoldDB" id="A0A1H0MU00"/>
<evidence type="ECO:0000313" key="7">
    <source>
        <dbReference type="Proteomes" id="UP000198597"/>
    </source>
</evidence>
<gene>
    <name evidence="6" type="ORF">SAMN04488529_101575</name>
</gene>
<evidence type="ECO:0000256" key="3">
    <source>
        <dbReference type="ARBA" id="ARBA00022944"/>
    </source>
</evidence>
<dbReference type="PANTHER" id="PTHR34136:SF1">
    <property type="entry name" value="UDP-N-ACETYL-D-MANNOSAMINURONIC ACID TRANSFERASE"/>
    <property type="match status" value="1"/>
</dbReference>
<dbReference type="EMBL" id="FNJM01000001">
    <property type="protein sequence ID" value="SDO83776.1"/>
    <property type="molecule type" value="Genomic_DNA"/>
</dbReference>
<reference evidence="6 7" key="1">
    <citation type="submission" date="2016-10" db="EMBL/GenBank/DDBJ databases">
        <authorList>
            <person name="de Groot N.N."/>
        </authorList>
    </citation>
    <scope>NUCLEOTIDE SEQUENCE [LARGE SCALE GENOMIC DNA]</scope>
    <source>
        <strain evidence="6 7">DSM 12272</strain>
    </source>
</reference>
<sequence length="242" mass="27752">MGSNDFINILGYKIYKKTLKECMEKIKTFEKVHIISGNPEVLYTGLHNKVLLENFKSDKALIIPDGVGIQISAKILKTPVEEKIAGIELMREILIDCENTGKGIYLLGSSEENLNACIVNLVRDYQKLNIVGYKNGFFDMENPKEILEEITMKKPYVVFVAMGCPRQENFIVKYMDILPTKVFMGVGGSFDVIGEKVSRAPKWMINIGMEWFYRVAKEPWRIKRLGSIPRFLYLVISKKRVK</sequence>
<dbReference type="STRING" id="94869.SAMN04488529_101575"/>
<dbReference type="CDD" id="cd06533">
    <property type="entry name" value="Glyco_transf_WecG_TagA"/>
    <property type="match status" value="1"/>
</dbReference>
<dbReference type="Proteomes" id="UP000198597">
    <property type="component" value="Unassembled WGS sequence"/>
</dbReference>
<dbReference type="EC" id="2.4.1.187" evidence="5"/>
<dbReference type="InterPro" id="IPR004629">
    <property type="entry name" value="WecG_TagA_CpsF"/>
</dbReference>
<evidence type="ECO:0000256" key="1">
    <source>
        <dbReference type="ARBA" id="ARBA00022676"/>
    </source>
</evidence>
<dbReference type="UniPathway" id="UPA00632"/>
<keyword evidence="7" id="KW-1185">Reference proteome</keyword>